<reference evidence="2" key="1">
    <citation type="submission" date="2021-02" db="EMBL/GenBank/DDBJ databases">
        <authorList>
            <person name="Nowell W R."/>
        </authorList>
    </citation>
    <scope>NUCLEOTIDE SEQUENCE</scope>
</reference>
<evidence type="ECO:0000313" key="2">
    <source>
        <dbReference type="EMBL" id="CAF1492863.1"/>
    </source>
</evidence>
<organism evidence="2 4">
    <name type="scientific">Didymodactylos carnosus</name>
    <dbReference type="NCBI Taxonomy" id="1234261"/>
    <lineage>
        <taxon>Eukaryota</taxon>
        <taxon>Metazoa</taxon>
        <taxon>Spiralia</taxon>
        <taxon>Gnathifera</taxon>
        <taxon>Rotifera</taxon>
        <taxon>Eurotatoria</taxon>
        <taxon>Bdelloidea</taxon>
        <taxon>Philodinida</taxon>
        <taxon>Philodinidae</taxon>
        <taxon>Didymodactylos</taxon>
    </lineage>
</organism>
<keyword evidence="4" id="KW-1185">Reference proteome</keyword>
<dbReference type="EMBL" id="CAJOBC010087358">
    <property type="protein sequence ID" value="CAF4355750.1"/>
    <property type="molecule type" value="Genomic_DNA"/>
</dbReference>
<dbReference type="Proteomes" id="UP000663829">
    <property type="component" value="Unassembled WGS sequence"/>
</dbReference>
<feature type="chain" id="PRO_5036228779" evidence="1">
    <location>
        <begin position="17"/>
        <end position="580"/>
    </location>
</feature>
<evidence type="ECO:0000256" key="1">
    <source>
        <dbReference type="SAM" id="SignalP"/>
    </source>
</evidence>
<keyword evidence="1" id="KW-0732">Signal</keyword>
<dbReference type="EMBL" id="CAJNOQ010021860">
    <property type="protein sequence ID" value="CAF1492863.1"/>
    <property type="molecule type" value="Genomic_DNA"/>
</dbReference>
<gene>
    <name evidence="2" type="ORF">GPM918_LOCUS36336</name>
    <name evidence="3" type="ORF">SRO942_LOCUS37072</name>
</gene>
<comment type="caution">
    <text evidence="2">The sequence shown here is derived from an EMBL/GenBank/DDBJ whole genome shotgun (WGS) entry which is preliminary data.</text>
</comment>
<sequence length="580" mass="65124">MIIVAASCAAATAVAAVGYYLFKEDYDDEQKEETIEFREKSVIEDVMNPILLPNQESILKQKLNLNKPKTSLSEQFTVLIKRSASTIRQKQQTPSKHDMMTNECFSYTKVMDSEGVFKRFIPTGSKRDANFGTPPSSKRDFSAQSFTFIHTPNYCADDLRNPQRGMDSSMNGYYTTIGDRILHESYHPYSIINMPCAIFQQYASPALSFSTLSNVVQLQGSMKCTHLTNINLFERCLMKISVGTQDEEISPKLYSIQRTKVSIKTDENGIIFESPASSSHLTKAPIPESLNLIEMNTNAANVKMTTPNVMSQVNLALSDSETTNESISSNDSVASLATLLPNHPQWSRMISQNYCEQEQNELDESLTDNKYRHHSISDDSTVTPIGILKKKSSFIVDQAEQYLKSTRRSNILITSTFKFKLEYTLFIEHNLETVAIMRKEIMKNVNSCVENLSKILCDVCFDDVAKSKESSHVSHGSNSVSNITELINVEQRKVSNPPRGTVSLSVVSSSLPLTILKEEKLINTAADLKREIVGDLQTIVKQNFIESYMNQSNLQQTTTCKSEIKSNSQLMSNESYVNSK</sequence>
<accession>A0A815SJT9</accession>
<dbReference type="AlphaFoldDB" id="A0A815SJT9"/>
<feature type="signal peptide" evidence="1">
    <location>
        <begin position="1"/>
        <end position="16"/>
    </location>
</feature>
<proteinExistence type="predicted"/>
<name>A0A815SJT9_9BILA</name>
<evidence type="ECO:0000313" key="4">
    <source>
        <dbReference type="Proteomes" id="UP000663829"/>
    </source>
</evidence>
<evidence type="ECO:0000313" key="3">
    <source>
        <dbReference type="EMBL" id="CAF4355750.1"/>
    </source>
</evidence>
<dbReference type="Proteomes" id="UP000681722">
    <property type="component" value="Unassembled WGS sequence"/>
</dbReference>
<protein>
    <submittedName>
        <fullName evidence="2">Uncharacterized protein</fullName>
    </submittedName>
</protein>